<reference evidence="1 2" key="1">
    <citation type="submission" date="2016-11" db="EMBL/GenBank/DDBJ databases">
        <title>Mixed transmission modes and dynamic genome evolution in an obligate animal-bacterial symbiosis.</title>
        <authorList>
            <person name="Russell S.L."/>
            <person name="Corbett-Detig R.B."/>
            <person name="Cavanaugh C.M."/>
        </authorList>
    </citation>
    <scope>NUCLEOTIDE SEQUENCE [LARGE SCALE GENOMIC DNA]</scope>
    <source>
        <strain evidence="1">Se-Cadez</strain>
    </source>
</reference>
<gene>
    <name evidence="1" type="ORF">BOW51_11340</name>
</gene>
<protein>
    <submittedName>
        <fullName evidence="1">Uncharacterized protein</fullName>
    </submittedName>
</protein>
<dbReference type="EMBL" id="MPRJ01000093">
    <property type="protein sequence ID" value="OOZ35390.1"/>
    <property type="molecule type" value="Genomic_DNA"/>
</dbReference>
<dbReference type="Proteomes" id="UP000190896">
    <property type="component" value="Unassembled WGS sequence"/>
</dbReference>
<organism evidence="1 2">
    <name type="scientific">Solemya velesiana gill symbiont</name>
    <dbReference type="NCBI Taxonomy" id="1918948"/>
    <lineage>
        <taxon>Bacteria</taxon>
        <taxon>Pseudomonadati</taxon>
        <taxon>Pseudomonadota</taxon>
        <taxon>Gammaproteobacteria</taxon>
        <taxon>sulfur-oxidizing symbionts</taxon>
    </lineage>
</organism>
<comment type="caution">
    <text evidence="1">The sequence shown here is derived from an EMBL/GenBank/DDBJ whole genome shotgun (WGS) entry which is preliminary data.</text>
</comment>
<sequence>MYLTQIGAHFSQWVEQIPVELYRLKPANRFKKLFRNSALTGPELYHMTSLFGGYAADNTADDSLLM</sequence>
<keyword evidence="2" id="KW-1185">Reference proteome</keyword>
<proteinExistence type="predicted"/>
<name>A0A1T2KRS2_9GAMM</name>
<evidence type="ECO:0000313" key="1">
    <source>
        <dbReference type="EMBL" id="OOZ35390.1"/>
    </source>
</evidence>
<dbReference type="AlphaFoldDB" id="A0A1T2KRS2"/>
<evidence type="ECO:0000313" key="2">
    <source>
        <dbReference type="Proteomes" id="UP000190896"/>
    </source>
</evidence>
<accession>A0A1T2KRS2</accession>